<reference evidence="2 3" key="1">
    <citation type="journal article" date="2023" name="Environ Microbiome">
        <title>A coral-associated actinobacterium mitigates coral bleaching under heat stress.</title>
        <authorList>
            <person name="Li J."/>
            <person name="Zou Y."/>
            <person name="Li Q."/>
            <person name="Zhang J."/>
            <person name="Bourne D.G."/>
            <person name="Lyu Y."/>
            <person name="Liu C."/>
            <person name="Zhang S."/>
        </authorList>
    </citation>
    <scope>NUCLEOTIDE SEQUENCE [LARGE SCALE GENOMIC DNA]</scope>
    <source>
        <strain evidence="2 3">SCSIO 13291</strain>
    </source>
</reference>
<gene>
    <name evidence="2" type="ORF">PCC79_07290</name>
</gene>
<dbReference type="EMBL" id="CP115965">
    <property type="protein sequence ID" value="WZW99979.1"/>
    <property type="molecule type" value="Genomic_DNA"/>
</dbReference>
<dbReference type="RefSeq" id="WP_232548099.1">
    <property type="nucleotide sequence ID" value="NZ_CP115965.1"/>
</dbReference>
<accession>A0ABZ3CB39</accession>
<keyword evidence="3" id="KW-1185">Reference proteome</keyword>
<protein>
    <submittedName>
        <fullName evidence="2">Type II toxin-antitoxin system VapB family antitoxin</fullName>
    </submittedName>
</protein>
<sequence length="84" mass="9481">MALSIRNRETEQAVRALASRTGLTLTEAIDMAVRAQLDLTDVSDEARAIREAHLHRVFDAWREDLDVTALLSDDDLYDEDGLPR</sequence>
<proteinExistence type="predicted"/>
<organism evidence="2 3">
    <name type="scientific">Propioniciclava soli</name>
    <dbReference type="NCBI Taxonomy" id="2775081"/>
    <lineage>
        <taxon>Bacteria</taxon>
        <taxon>Bacillati</taxon>
        <taxon>Actinomycetota</taxon>
        <taxon>Actinomycetes</taxon>
        <taxon>Propionibacteriales</taxon>
        <taxon>Propionibacteriaceae</taxon>
        <taxon>Propioniciclava</taxon>
    </lineage>
</organism>
<dbReference type="Proteomes" id="UP001434337">
    <property type="component" value="Chromosome"/>
</dbReference>
<evidence type="ECO:0000256" key="1">
    <source>
        <dbReference type="ARBA" id="ARBA00022649"/>
    </source>
</evidence>
<evidence type="ECO:0000313" key="2">
    <source>
        <dbReference type="EMBL" id="WZW99979.1"/>
    </source>
</evidence>
<evidence type="ECO:0000313" key="3">
    <source>
        <dbReference type="Proteomes" id="UP001434337"/>
    </source>
</evidence>
<dbReference type="Pfam" id="PF07704">
    <property type="entry name" value="PSK_trans_fac"/>
    <property type="match status" value="1"/>
</dbReference>
<dbReference type="InterPro" id="IPR011660">
    <property type="entry name" value="VapB-like"/>
</dbReference>
<name>A0ABZ3CB39_9ACTN</name>
<keyword evidence="1" id="KW-1277">Toxin-antitoxin system</keyword>